<sequence>MPWILLLGASLLEIVWAMSLNASQGFSRIWPSLIAILAAGASFFMLSLALKSLPIGTAYAIWVGIGTVGVALLGIASLGESQNPLRLLCLALIVTGVAGLKLVDG</sequence>
<keyword evidence="6 10" id="KW-0472">Membrane</keyword>
<evidence type="ECO:0000256" key="7">
    <source>
        <dbReference type="ARBA" id="ARBA00038151"/>
    </source>
</evidence>
<dbReference type="PANTHER" id="PTHR30561:SF0">
    <property type="entry name" value="GUANIDINIUM EXPORTER"/>
    <property type="match status" value="1"/>
</dbReference>
<evidence type="ECO:0000256" key="5">
    <source>
        <dbReference type="ARBA" id="ARBA00022989"/>
    </source>
</evidence>
<accession>A0ABX7WEG8</accession>
<keyword evidence="12" id="KW-1185">Reference proteome</keyword>
<keyword evidence="3" id="KW-1003">Cell membrane</keyword>
<keyword evidence="2" id="KW-0813">Transport</keyword>
<organism evidence="11 12">
    <name type="scientific">Halomonas sulfidivorans</name>
    <dbReference type="NCBI Taxonomy" id="2733488"/>
    <lineage>
        <taxon>Bacteria</taxon>
        <taxon>Pseudomonadati</taxon>
        <taxon>Pseudomonadota</taxon>
        <taxon>Gammaproteobacteria</taxon>
        <taxon>Oceanospirillales</taxon>
        <taxon>Halomonadaceae</taxon>
        <taxon>Halomonas</taxon>
    </lineage>
</organism>
<dbReference type="Proteomes" id="UP000671845">
    <property type="component" value="Chromosome"/>
</dbReference>
<gene>
    <name evidence="11" type="ORF">HNO53_03805</name>
</gene>
<evidence type="ECO:0000256" key="4">
    <source>
        <dbReference type="ARBA" id="ARBA00022692"/>
    </source>
</evidence>
<dbReference type="InterPro" id="IPR037185">
    <property type="entry name" value="EmrE-like"/>
</dbReference>
<dbReference type="PANTHER" id="PTHR30561">
    <property type="entry name" value="SMR FAMILY PROTON-DEPENDENT DRUG EFFLUX TRANSPORTER SUGE"/>
    <property type="match status" value="1"/>
</dbReference>
<dbReference type="RefSeq" id="WP_209476390.1">
    <property type="nucleotide sequence ID" value="NZ_CP053383.1"/>
</dbReference>
<evidence type="ECO:0000256" key="2">
    <source>
        <dbReference type="ARBA" id="ARBA00022448"/>
    </source>
</evidence>
<feature type="transmembrane region" description="Helical" evidence="10">
    <location>
        <begin position="33"/>
        <end position="50"/>
    </location>
</feature>
<reference evidence="11 12" key="1">
    <citation type="journal article" date="2021" name="Front. Microbiol.">
        <title>Aerobic Denitrification and Heterotrophic Sulfur Oxidation in the Genus Halomonas Revealed by Six Novel Species Characterizations and Genome-Based Analysis.</title>
        <authorList>
            <person name="Wang L."/>
            <person name="Shao Z."/>
        </authorList>
    </citation>
    <scope>NUCLEOTIDE SEQUENCE [LARGE SCALE GENOMIC DNA]</scope>
    <source>
        <strain evidence="11 12">MCCC 1A13718</strain>
    </source>
</reference>
<keyword evidence="5 10" id="KW-1133">Transmembrane helix</keyword>
<name>A0ABX7WEG8_9GAMM</name>
<evidence type="ECO:0000313" key="12">
    <source>
        <dbReference type="Proteomes" id="UP000671845"/>
    </source>
</evidence>
<evidence type="ECO:0000313" key="11">
    <source>
        <dbReference type="EMBL" id="QTP57927.1"/>
    </source>
</evidence>
<protein>
    <recommendedName>
        <fullName evidence="8">Guanidinium exporter</fullName>
    </recommendedName>
</protein>
<comment type="similarity">
    <text evidence="7">Belongs to the drug/metabolite transporter (DMT) superfamily. Small multidrug resistance (SMR) (TC 2.A.7.1) family. Gdx/SugE subfamily.</text>
</comment>
<proteinExistence type="inferred from homology"/>
<evidence type="ECO:0000256" key="6">
    <source>
        <dbReference type="ARBA" id="ARBA00023136"/>
    </source>
</evidence>
<dbReference type="SUPFAM" id="SSF103481">
    <property type="entry name" value="Multidrug resistance efflux transporter EmrE"/>
    <property type="match status" value="1"/>
</dbReference>
<feature type="transmembrane region" description="Helical" evidence="10">
    <location>
        <begin position="57"/>
        <end position="79"/>
    </location>
</feature>
<dbReference type="Gene3D" id="1.10.3730.20">
    <property type="match status" value="1"/>
</dbReference>
<dbReference type="InterPro" id="IPR000390">
    <property type="entry name" value="Small_drug/metabolite_transptr"/>
</dbReference>
<evidence type="ECO:0000256" key="1">
    <source>
        <dbReference type="ARBA" id="ARBA00004651"/>
    </source>
</evidence>
<evidence type="ECO:0000256" key="3">
    <source>
        <dbReference type="ARBA" id="ARBA00022475"/>
    </source>
</evidence>
<comment type="subcellular location">
    <subcellularLocation>
        <location evidence="1 9">Cell membrane</location>
        <topology evidence="1 9">Multi-pass membrane protein</topology>
    </subcellularLocation>
</comment>
<evidence type="ECO:0000256" key="8">
    <source>
        <dbReference type="ARBA" id="ARBA00039168"/>
    </source>
</evidence>
<evidence type="ECO:0000256" key="10">
    <source>
        <dbReference type="SAM" id="Phobius"/>
    </source>
</evidence>
<dbReference type="Pfam" id="PF00893">
    <property type="entry name" value="Multi_Drug_Res"/>
    <property type="match status" value="1"/>
</dbReference>
<keyword evidence="4 9" id="KW-0812">Transmembrane</keyword>
<dbReference type="InterPro" id="IPR045324">
    <property type="entry name" value="Small_multidrug_res"/>
</dbReference>
<dbReference type="EMBL" id="CP053383">
    <property type="protein sequence ID" value="QTP57927.1"/>
    <property type="molecule type" value="Genomic_DNA"/>
</dbReference>
<feature type="transmembrane region" description="Helical" evidence="10">
    <location>
        <begin position="85"/>
        <end position="103"/>
    </location>
</feature>
<evidence type="ECO:0000256" key="9">
    <source>
        <dbReference type="RuleBase" id="RU003942"/>
    </source>
</evidence>